<evidence type="ECO:0008006" key="6">
    <source>
        <dbReference type="Google" id="ProtNLM"/>
    </source>
</evidence>
<dbReference type="Proteomes" id="UP001055712">
    <property type="component" value="Unassembled WGS sequence"/>
</dbReference>
<evidence type="ECO:0000256" key="3">
    <source>
        <dbReference type="ARBA" id="ARBA00022737"/>
    </source>
</evidence>
<evidence type="ECO:0000256" key="1">
    <source>
        <dbReference type="ARBA" id="ARBA00004430"/>
    </source>
</evidence>
<proteinExistence type="predicted"/>
<reference evidence="4" key="1">
    <citation type="journal article" date="2019" name="Plant J.">
        <title>Chlorella vulgaris genome assembly and annotation reveals the molecular basis for metabolic acclimation to high light conditions.</title>
        <authorList>
            <person name="Cecchin M."/>
            <person name="Marcolungo L."/>
            <person name="Rossato M."/>
            <person name="Girolomoni L."/>
            <person name="Cosentino E."/>
            <person name="Cuine S."/>
            <person name="Li-Beisson Y."/>
            <person name="Delledonne M."/>
            <person name="Ballottari M."/>
        </authorList>
    </citation>
    <scope>NUCLEOTIDE SEQUENCE</scope>
    <source>
        <strain evidence="4">211/11P</strain>
    </source>
</reference>
<dbReference type="GO" id="GO:0005930">
    <property type="term" value="C:axoneme"/>
    <property type="evidence" value="ECO:0007669"/>
    <property type="project" value="UniProtKB-SubCell"/>
</dbReference>
<comment type="subcellular location">
    <subcellularLocation>
        <location evidence="1">Cytoplasm</location>
        <location evidence="1">Cytoskeleton</location>
        <location evidence="1">Cilium axoneme</location>
    </subcellularLocation>
</comment>
<comment type="caution">
    <text evidence="4">The sequence shown here is derived from an EMBL/GenBank/DDBJ whole genome shotgun (WGS) entry which is preliminary data.</text>
</comment>
<dbReference type="Gene3D" id="3.80.10.10">
    <property type="entry name" value="Ribonuclease Inhibitor"/>
    <property type="match status" value="2"/>
</dbReference>
<dbReference type="Pfam" id="PF12799">
    <property type="entry name" value="LRR_4"/>
    <property type="match status" value="2"/>
</dbReference>
<evidence type="ECO:0000256" key="2">
    <source>
        <dbReference type="ARBA" id="ARBA00022614"/>
    </source>
</evidence>
<dbReference type="InterPro" id="IPR032675">
    <property type="entry name" value="LRR_dom_sf"/>
</dbReference>
<accession>A0A9D4YX77</accession>
<dbReference type="PANTHER" id="PTHR18849:SF0">
    <property type="entry name" value="CILIA- AND FLAGELLA-ASSOCIATED PROTEIN 410-RELATED"/>
    <property type="match status" value="1"/>
</dbReference>
<evidence type="ECO:0000313" key="4">
    <source>
        <dbReference type="EMBL" id="KAI3430888.1"/>
    </source>
</evidence>
<gene>
    <name evidence="4" type="ORF">D9Q98_009297</name>
</gene>
<protein>
    <recommendedName>
        <fullName evidence="6">Protein phosphatase 1 regulatory subunit 7</fullName>
    </recommendedName>
</protein>
<keyword evidence="5" id="KW-1185">Reference proteome</keyword>
<dbReference type="OrthoDB" id="266138at2759"/>
<dbReference type="SMART" id="SM00369">
    <property type="entry name" value="LRR_TYP"/>
    <property type="match status" value="7"/>
</dbReference>
<keyword evidence="3" id="KW-0677">Repeat</keyword>
<dbReference type="PROSITE" id="PS51450">
    <property type="entry name" value="LRR"/>
    <property type="match status" value="6"/>
</dbReference>
<evidence type="ECO:0000313" key="5">
    <source>
        <dbReference type="Proteomes" id="UP001055712"/>
    </source>
</evidence>
<dbReference type="SMART" id="SM00365">
    <property type="entry name" value="LRR_SD22"/>
    <property type="match status" value="11"/>
</dbReference>
<sequence length="323" mass="35065">MAPTADDELAPSAELDLTNGHLATLADVELPSGLQSLDVTANRLRSLEPNLLALTGLRRLCIRQNLVSEAAEVEALASAPVLESLDLRDNQFKALPNLAAFTALQCLEVSYNEVRSLAPLSKLGSTWLSELVAACNKIAVIESLQHLSQLHALELGGNRIRTIEGLAQLGQLQELWLGRNRIAEVGDGLSSLTNLRRLSLQSNRLTSMAGLQHCTALEELYLSHNGIQQLEGLQALTKLKILDIANNRLRQIDGLETLQLTDLWANDNAIESLDEVEAVLKSQTGSLSCVYLRGNPCAEAGGYKLRMKIALPKLEQLDDSPVA</sequence>
<organism evidence="4 5">
    <name type="scientific">Chlorella vulgaris</name>
    <name type="common">Green alga</name>
    <dbReference type="NCBI Taxonomy" id="3077"/>
    <lineage>
        <taxon>Eukaryota</taxon>
        <taxon>Viridiplantae</taxon>
        <taxon>Chlorophyta</taxon>
        <taxon>core chlorophytes</taxon>
        <taxon>Trebouxiophyceae</taxon>
        <taxon>Chlorellales</taxon>
        <taxon>Chlorellaceae</taxon>
        <taxon>Chlorella clade</taxon>
        <taxon>Chlorella</taxon>
    </lineage>
</organism>
<dbReference type="EMBL" id="SIDB01000007">
    <property type="protein sequence ID" value="KAI3430888.1"/>
    <property type="molecule type" value="Genomic_DNA"/>
</dbReference>
<keyword evidence="2" id="KW-0433">Leucine-rich repeat</keyword>
<dbReference type="PANTHER" id="PTHR18849">
    <property type="entry name" value="LEUCINE RICH REPEAT PROTEIN"/>
    <property type="match status" value="1"/>
</dbReference>
<name>A0A9D4YX77_CHLVU</name>
<dbReference type="FunFam" id="3.80.10.10:FF:000312">
    <property type="entry name" value="Protein phosphatases pp1 regulatory subunit, putative"/>
    <property type="match status" value="1"/>
</dbReference>
<dbReference type="InterPro" id="IPR025875">
    <property type="entry name" value="Leu-rich_rpt_4"/>
</dbReference>
<dbReference type="InterPro" id="IPR003591">
    <property type="entry name" value="Leu-rich_rpt_typical-subtyp"/>
</dbReference>
<reference evidence="4" key="2">
    <citation type="submission" date="2020-11" db="EMBL/GenBank/DDBJ databases">
        <authorList>
            <person name="Cecchin M."/>
            <person name="Marcolungo L."/>
            <person name="Rossato M."/>
            <person name="Girolomoni L."/>
            <person name="Cosentino E."/>
            <person name="Cuine S."/>
            <person name="Li-Beisson Y."/>
            <person name="Delledonne M."/>
            <person name="Ballottari M."/>
        </authorList>
    </citation>
    <scope>NUCLEOTIDE SEQUENCE</scope>
    <source>
        <strain evidence="4">211/11P</strain>
        <tissue evidence="4">Whole cell</tissue>
    </source>
</reference>
<dbReference type="InterPro" id="IPR001611">
    <property type="entry name" value="Leu-rich_rpt"/>
</dbReference>
<dbReference type="SUPFAM" id="SSF52058">
    <property type="entry name" value="L domain-like"/>
    <property type="match status" value="1"/>
</dbReference>
<dbReference type="AlphaFoldDB" id="A0A9D4YX77"/>